<dbReference type="GO" id="GO:0140445">
    <property type="term" value="C:chromosome, telomeric repeat region"/>
    <property type="evidence" value="ECO:0007669"/>
    <property type="project" value="TreeGrafter"/>
</dbReference>
<feature type="region of interest" description="Disordered" evidence="7">
    <location>
        <begin position="1"/>
        <end position="51"/>
    </location>
</feature>
<keyword evidence="6" id="KW-0131">Cell cycle</keyword>
<comment type="subcellular location">
    <subcellularLocation>
        <location evidence="2">Chromosome</location>
        <location evidence="2">Telomere</location>
    </subcellularLocation>
    <subcellularLocation>
        <location evidence="1">Nucleus</location>
    </subcellularLocation>
</comment>
<name>A0A1Y2G9K3_9FUNG</name>
<dbReference type="InterPro" id="IPR022031">
    <property type="entry name" value="Rif1_N"/>
</dbReference>
<evidence type="ECO:0000256" key="1">
    <source>
        <dbReference type="ARBA" id="ARBA00004123"/>
    </source>
</evidence>
<dbReference type="Pfam" id="PF12231">
    <property type="entry name" value="Rif1_N"/>
    <property type="match status" value="1"/>
</dbReference>
<keyword evidence="4" id="KW-0779">Telomere</keyword>
<dbReference type="SUPFAM" id="SSF48371">
    <property type="entry name" value="ARM repeat"/>
    <property type="match status" value="1"/>
</dbReference>
<reference evidence="9 10" key="1">
    <citation type="submission" date="2016-07" db="EMBL/GenBank/DDBJ databases">
        <title>Pervasive Adenine N6-methylation of Active Genes in Fungi.</title>
        <authorList>
            <consortium name="DOE Joint Genome Institute"/>
            <person name="Mondo S.J."/>
            <person name="Dannebaum R.O."/>
            <person name="Kuo R.C."/>
            <person name="Labutti K."/>
            <person name="Haridas S."/>
            <person name="Kuo A."/>
            <person name="Salamov A."/>
            <person name="Ahrendt S.R."/>
            <person name="Lipzen A."/>
            <person name="Sullivan W."/>
            <person name="Andreopoulos W.B."/>
            <person name="Clum A."/>
            <person name="Lindquist E."/>
            <person name="Daum C."/>
            <person name="Ramamoorthy G.K."/>
            <person name="Gryganskyi A."/>
            <person name="Culley D."/>
            <person name="Magnuson J.K."/>
            <person name="James T.Y."/>
            <person name="O'Malley M.A."/>
            <person name="Stajich J.E."/>
            <person name="Spatafora J.W."/>
            <person name="Visel A."/>
            <person name="Grigoriev I.V."/>
        </authorList>
    </citation>
    <scope>NUCLEOTIDE SEQUENCE [LARGE SCALE GENOMIC DNA]</scope>
    <source>
        <strain evidence="9 10">NRRL 3116</strain>
    </source>
</reference>
<accession>A0A1Y2G9K3</accession>
<organism evidence="9 10">
    <name type="scientific">Lobosporangium transversale</name>
    <dbReference type="NCBI Taxonomy" id="64571"/>
    <lineage>
        <taxon>Eukaryota</taxon>
        <taxon>Fungi</taxon>
        <taxon>Fungi incertae sedis</taxon>
        <taxon>Mucoromycota</taxon>
        <taxon>Mortierellomycotina</taxon>
        <taxon>Mortierellomycetes</taxon>
        <taxon>Mortierellales</taxon>
        <taxon>Mortierellaceae</taxon>
        <taxon>Lobosporangium</taxon>
    </lineage>
</organism>
<dbReference type="Proteomes" id="UP000193648">
    <property type="component" value="Unassembled WGS sequence"/>
</dbReference>
<sequence>MSYSPSGEEADFCRERSNTHSTPSLPQCGSHAPPSRQENPPPVHSRSEWKPSYPKLPPSHYPSPHYPPPHHYLPPHCPPPHCPPPHCQLLHYPSPHCQLLHYPHLPPYNISSQSPYHMLQPSFSYVPHLHAYMAYPYNPIQYPIQYPCSLPSCPHRLPPSETLHQGLAYLYSTAANMLSHFVPPGVDVNTEALPSEQKAAENRHPISDPSQVSASLSPLLPPRSLDKSKASCRPRSRSPSKNAFPNVISSFEFPNGEVAYETNLNIVTSGNNQVIASTLDSEDGESTLGACSNRRRKPGCGSGWSMLVYNNRKQKNKITFMKRCLGVYKCPVDSCGYLERPKLPTSKSIDALPPPPEVPCKTHRQQLIHTPCQAKIDIERIGNGMSVGDTYEYACRYLSLIERDIEQALKGSTLRYHRIKYPAKRKKVDRTSDGRAPDCNKTLFPEIFKQQWRAGRPKGSRNKAPKLTIDEEWEDLAIPWQIQYKGFKATNTCSLDAPLMLWVLLRRFSGMRYSAATLATSQGSLLEDVVNLVVSQNHAKARWMWCNKALGLTPEGDHDLWDSVEGSFTDHLRGLTAFKPIFNSTCSEVECPNRTLKETQSASYFVMRSHARQIKQESVDMSAGEGGTSCSLPLQAQGPHKRMLSLNLEDGTLEPLEVCSGTRVYSRMEVTEWPLLLIIDCLQAWHTSTGSFACPDRYIFLDGADFILAGVILHNMSEGHYTGMALIKRRWIYYDSMKPRKLQWIGDQMAVPDGFQPTQVWYLRSHNQLAGNETDRDDVFSSPSVTSADNSEDSSTESQSPKEDSSEGHGGSKGDSGEGHGSFKGDSSESQESCREDSSESQKSCREDSSESEESSSEDSKQPRQSRQNYPFSSSTNVVSNKGKLPTCEGCNSQLERQAKRLLVKVPSNVKKGWSVTRSYHFLRACLTKLPQEQYDEAMRQLRLCSLYMGFVRASLSDSIIACLFVNVNSSVSISACLFVSLQPMAFQLFYSPAPTRVLNRDHELDSTEMRNPFVVATESGYSDRVSFVKEALESLQSEDAQIRSSAYLNLQAKFREGDEKPFYLKEVKESIRLFARYLMRDLDLYSPPSLIQAALKCTGYFLFNQKIVAMFTSKEIEALLVQILHLVNAANEKPTCNLAILTLSSTRIPRRLLYPFLPHMIEAFLDNLESRFKPSSITNESLGGMFILFTQFLNEIVATVQSWLMPVLTRLISPIPDIRSRALELLTMAIPKLIEKEDSRRIQAVNEFMDDYSTESLEVLTANFLDANDEVYAISVWGALVTLMRKRLQESPLLNRMLKMVEKCFNSTSSARTEIKMAAFQAWTCSPLQLKHVSFIPECLKVPFKMAIDEKPPMVS</sequence>
<dbReference type="GeneID" id="33570116"/>
<evidence type="ECO:0000256" key="7">
    <source>
        <dbReference type="SAM" id="MobiDB-lite"/>
    </source>
</evidence>
<dbReference type="InterPro" id="IPR011989">
    <property type="entry name" value="ARM-like"/>
</dbReference>
<evidence type="ECO:0000259" key="8">
    <source>
        <dbReference type="Pfam" id="PF12231"/>
    </source>
</evidence>
<evidence type="ECO:0000256" key="4">
    <source>
        <dbReference type="ARBA" id="ARBA00022895"/>
    </source>
</evidence>
<keyword evidence="5" id="KW-0539">Nucleus</keyword>
<evidence type="ECO:0000256" key="2">
    <source>
        <dbReference type="ARBA" id="ARBA00004574"/>
    </source>
</evidence>
<dbReference type="PANTHER" id="PTHR22928">
    <property type="entry name" value="TELOMERE-ASSOCIATED PROTEIN RIF1"/>
    <property type="match status" value="1"/>
</dbReference>
<evidence type="ECO:0000256" key="5">
    <source>
        <dbReference type="ARBA" id="ARBA00023242"/>
    </source>
</evidence>
<keyword evidence="10" id="KW-1185">Reference proteome</keyword>
<keyword evidence="3" id="KW-0158">Chromosome</keyword>
<feature type="compositionally biased region" description="Low complexity" evidence="7">
    <location>
        <begin position="209"/>
        <end position="218"/>
    </location>
</feature>
<dbReference type="OrthoDB" id="2447802at2759"/>
<dbReference type="GO" id="GO:0000723">
    <property type="term" value="P:telomere maintenance"/>
    <property type="evidence" value="ECO:0007669"/>
    <property type="project" value="TreeGrafter"/>
</dbReference>
<dbReference type="PANTHER" id="PTHR22928:SF3">
    <property type="entry name" value="TELOMERE-ASSOCIATED PROTEIN RIF1"/>
    <property type="match status" value="1"/>
</dbReference>
<dbReference type="InParanoid" id="A0A1Y2G9K3"/>
<evidence type="ECO:0000313" key="10">
    <source>
        <dbReference type="Proteomes" id="UP000193648"/>
    </source>
</evidence>
<evidence type="ECO:0000313" key="9">
    <source>
        <dbReference type="EMBL" id="ORY95964.1"/>
    </source>
</evidence>
<gene>
    <name evidence="9" type="ORF">BCR41DRAFT_390774</name>
</gene>
<dbReference type="GO" id="GO:0005634">
    <property type="term" value="C:nucleus"/>
    <property type="evidence" value="ECO:0007669"/>
    <property type="project" value="UniProtKB-SubCell"/>
</dbReference>
<feature type="domain" description="Telomere-associated protein Rif1 N-terminal" evidence="8">
    <location>
        <begin position="1037"/>
        <end position="1325"/>
    </location>
</feature>
<dbReference type="Gene3D" id="1.25.10.10">
    <property type="entry name" value="Leucine-rich Repeat Variant"/>
    <property type="match status" value="1"/>
</dbReference>
<dbReference type="InterPro" id="IPR016024">
    <property type="entry name" value="ARM-type_fold"/>
</dbReference>
<comment type="caution">
    <text evidence="9">The sequence shown here is derived from an EMBL/GenBank/DDBJ whole genome shotgun (WGS) entry which is preliminary data.</text>
</comment>
<dbReference type="EMBL" id="MCFF01000081">
    <property type="protein sequence ID" value="ORY95964.1"/>
    <property type="molecule type" value="Genomic_DNA"/>
</dbReference>
<protein>
    <submittedName>
        <fullName evidence="9">Rap1-interacting factor 1 N terminal-domain-containing protein</fullName>
    </submittedName>
</protein>
<evidence type="ECO:0000256" key="3">
    <source>
        <dbReference type="ARBA" id="ARBA00022454"/>
    </source>
</evidence>
<feature type="region of interest" description="Disordered" evidence="7">
    <location>
        <begin position="194"/>
        <end position="241"/>
    </location>
</feature>
<proteinExistence type="predicted"/>
<feature type="compositionally biased region" description="Polar residues" evidence="7">
    <location>
        <begin position="863"/>
        <end position="880"/>
    </location>
</feature>
<feature type="region of interest" description="Disordered" evidence="7">
    <location>
        <begin position="772"/>
        <end position="881"/>
    </location>
</feature>
<feature type="compositionally biased region" description="Basic and acidic residues" evidence="7">
    <location>
        <begin position="800"/>
        <end position="849"/>
    </location>
</feature>
<dbReference type="RefSeq" id="XP_021875405.1">
    <property type="nucleotide sequence ID" value="XM_022028273.1"/>
</dbReference>
<evidence type="ECO:0000256" key="6">
    <source>
        <dbReference type="ARBA" id="ARBA00023306"/>
    </source>
</evidence>